<sequence length="455" mass="50073">MSDKITENKVKNHSRKTGRYSIAALFIAFAFGIALGAFKSDNVMAVVKTYDQLEVFADVLSLIETNYVDEVKPSKLVDGAINGMMRALDPHSSYMSPEMYKEMQAETDGEFGGIGIEITIKDDILTVVAPIDDTPAASAGIEAGDRIVKVDGESTFDMNLMEAVRKMRGKRGESVTITVIREGLDRPKDFTITRDIIKVTSVKSTTLPGKWGYVRLRSFSRDVGADLRKALNKFKQEGFKGLVLDLRNDPGGLLNQAVAVSEQFLKRGELIVYTRGRMPNQNLEFSAKNTSEDNSYPMVVLVNHGSASASEIVAGALQDLKRAVIVGTQTFGKGSVQTIIPLKDHAGLRLTTARYYTPSGRQINGVGIEPDIIVKQRAPEAVAEEEKKAHENQSEKEKIKAKANGEKPKAVEKAKKRPIVNLDKDYQLQRAIGVLKSWEIINGIQNRELTAARAK</sequence>
<keyword evidence="4" id="KW-0720">Serine protease</keyword>
<feature type="region of interest" description="Disordered" evidence="5">
    <location>
        <begin position="385"/>
        <end position="412"/>
    </location>
</feature>
<dbReference type="NCBIfam" id="TIGR00225">
    <property type="entry name" value="prc"/>
    <property type="match status" value="1"/>
</dbReference>
<evidence type="ECO:0000256" key="5">
    <source>
        <dbReference type="SAM" id="MobiDB-lite"/>
    </source>
</evidence>
<feature type="domain" description="PDZ" evidence="7">
    <location>
        <begin position="100"/>
        <end position="168"/>
    </location>
</feature>
<dbReference type="Pfam" id="PF03572">
    <property type="entry name" value="Peptidase_S41"/>
    <property type="match status" value="1"/>
</dbReference>
<dbReference type="InterPro" id="IPR005151">
    <property type="entry name" value="Tail-specific_protease"/>
</dbReference>
<dbReference type="GO" id="GO:0006508">
    <property type="term" value="P:proteolysis"/>
    <property type="evidence" value="ECO:0007669"/>
    <property type="project" value="UniProtKB-KW"/>
</dbReference>
<evidence type="ECO:0000313" key="8">
    <source>
        <dbReference type="EMBL" id="VAX19703.1"/>
    </source>
</evidence>
<dbReference type="InterPro" id="IPR004447">
    <property type="entry name" value="Peptidase_S41A"/>
</dbReference>
<evidence type="ECO:0000256" key="3">
    <source>
        <dbReference type="ARBA" id="ARBA00022801"/>
    </source>
</evidence>
<reference evidence="8" key="1">
    <citation type="submission" date="2018-06" db="EMBL/GenBank/DDBJ databases">
        <authorList>
            <person name="Zhirakovskaya E."/>
        </authorList>
    </citation>
    <scope>NUCLEOTIDE SEQUENCE</scope>
</reference>
<dbReference type="EC" id="3.4.21.102" evidence="8"/>
<evidence type="ECO:0000256" key="6">
    <source>
        <dbReference type="SAM" id="Phobius"/>
    </source>
</evidence>
<keyword evidence="2 8" id="KW-0645">Protease</keyword>
<dbReference type="CDD" id="cd06782">
    <property type="entry name" value="cpPDZ_CPP-like"/>
    <property type="match status" value="1"/>
</dbReference>
<keyword evidence="6" id="KW-1133">Transmembrane helix</keyword>
<dbReference type="SUPFAM" id="SSF50156">
    <property type="entry name" value="PDZ domain-like"/>
    <property type="match status" value="1"/>
</dbReference>
<dbReference type="Pfam" id="PF17820">
    <property type="entry name" value="PDZ_6"/>
    <property type="match status" value="1"/>
</dbReference>
<keyword evidence="3 8" id="KW-0378">Hydrolase</keyword>
<dbReference type="PANTHER" id="PTHR32060">
    <property type="entry name" value="TAIL-SPECIFIC PROTEASE"/>
    <property type="match status" value="1"/>
</dbReference>
<dbReference type="PANTHER" id="PTHR32060:SF30">
    <property type="entry name" value="CARBOXY-TERMINAL PROCESSING PROTEASE CTPA"/>
    <property type="match status" value="1"/>
</dbReference>
<dbReference type="InterPro" id="IPR041489">
    <property type="entry name" value="PDZ_6"/>
</dbReference>
<dbReference type="GO" id="GO:0007165">
    <property type="term" value="P:signal transduction"/>
    <property type="evidence" value="ECO:0007669"/>
    <property type="project" value="TreeGrafter"/>
</dbReference>
<dbReference type="Gene3D" id="2.30.42.10">
    <property type="match status" value="1"/>
</dbReference>
<protein>
    <submittedName>
        <fullName evidence="8">Carboxyl-terminal protease</fullName>
        <ecNumber evidence="8">3.4.21.102</ecNumber>
    </submittedName>
</protein>
<keyword evidence="6" id="KW-0812">Transmembrane</keyword>
<dbReference type="Gene3D" id="3.30.750.44">
    <property type="match status" value="1"/>
</dbReference>
<dbReference type="Pfam" id="PF22694">
    <property type="entry name" value="CtpB_N-like"/>
    <property type="match status" value="1"/>
</dbReference>
<proteinExistence type="inferred from homology"/>
<name>A0A3B1C538_9ZZZZ</name>
<gene>
    <name evidence="8" type="ORF">MNBD_NITROSPINAE03-1816</name>
</gene>
<dbReference type="PROSITE" id="PS50106">
    <property type="entry name" value="PDZ"/>
    <property type="match status" value="1"/>
</dbReference>
<keyword evidence="6" id="KW-0472">Membrane</keyword>
<dbReference type="InterPro" id="IPR029045">
    <property type="entry name" value="ClpP/crotonase-like_dom_sf"/>
</dbReference>
<dbReference type="FunFam" id="2.30.42.10:FF:000063">
    <property type="entry name" value="Peptidase, S41 family"/>
    <property type="match status" value="1"/>
</dbReference>
<evidence type="ECO:0000259" key="7">
    <source>
        <dbReference type="PROSITE" id="PS50106"/>
    </source>
</evidence>
<dbReference type="GO" id="GO:0004252">
    <property type="term" value="F:serine-type endopeptidase activity"/>
    <property type="evidence" value="ECO:0007669"/>
    <property type="project" value="UniProtKB-EC"/>
</dbReference>
<organism evidence="8">
    <name type="scientific">hydrothermal vent metagenome</name>
    <dbReference type="NCBI Taxonomy" id="652676"/>
    <lineage>
        <taxon>unclassified sequences</taxon>
        <taxon>metagenomes</taxon>
        <taxon>ecological metagenomes</taxon>
    </lineage>
</organism>
<accession>A0A3B1C538</accession>
<dbReference type="SUPFAM" id="SSF52096">
    <property type="entry name" value="ClpP/crotonase"/>
    <property type="match status" value="1"/>
</dbReference>
<evidence type="ECO:0000256" key="1">
    <source>
        <dbReference type="ARBA" id="ARBA00009179"/>
    </source>
</evidence>
<dbReference type="InterPro" id="IPR001478">
    <property type="entry name" value="PDZ"/>
</dbReference>
<dbReference type="CDD" id="cd07560">
    <property type="entry name" value="Peptidase_S41_CPP"/>
    <property type="match status" value="1"/>
</dbReference>
<dbReference type="Gene3D" id="3.90.226.10">
    <property type="entry name" value="2-enoyl-CoA Hydratase, Chain A, domain 1"/>
    <property type="match status" value="1"/>
</dbReference>
<dbReference type="SMART" id="SM00228">
    <property type="entry name" value="PDZ"/>
    <property type="match status" value="1"/>
</dbReference>
<dbReference type="FunFam" id="3.90.226.10:FF:000029">
    <property type="entry name" value="Peptidase, S41 family"/>
    <property type="match status" value="1"/>
</dbReference>
<dbReference type="InterPro" id="IPR036034">
    <property type="entry name" value="PDZ_sf"/>
</dbReference>
<dbReference type="SMART" id="SM00245">
    <property type="entry name" value="TSPc"/>
    <property type="match status" value="1"/>
</dbReference>
<dbReference type="EMBL" id="UOGB01000156">
    <property type="protein sequence ID" value="VAX19703.1"/>
    <property type="molecule type" value="Genomic_DNA"/>
</dbReference>
<evidence type="ECO:0000256" key="2">
    <source>
        <dbReference type="ARBA" id="ARBA00022670"/>
    </source>
</evidence>
<dbReference type="InterPro" id="IPR055210">
    <property type="entry name" value="CtpA/B_N"/>
</dbReference>
<dbReference type="GO" id="GO:0030288">
    <property type="term" value="C:outer membrane-bounded periplasmic space"/>
    <property type="evidence" value="ECO:0007669"/>
    <property type="project" value="TreeGrafter"/>
</dbReference>
<feature type="transmembrane region" description="Helical" evidence="6">
    <location>
        <begin position="20"/>
        <end position="38"/>
    </location>
</feature>
<comment type="similarity">
    <text evidence="1">Belongs to the peptidase S41A family.</text>
</comment>
<dbReference type="AlphaFoldDB" id="A0A3B1C538"/>
<evidence type="ECO:0000256" key="4">
    <source>
        <dbReference type="ARBA" id="ARBA00022825"/>
    </source>
</evidence>